<evidence type="ECO:0000313" key="3">
    <source>
        <dbReference type="Proteomes" id="UP000279959"/>
    </source>
</evidence>
<feature type="compositionally biased region" description="Pro residues" evidence="1">
    <location>
        <begin position="50"/>
        <end position="59"/>
    </location>
</feature>
<accession>A0A494W7W2</accession>
<protein>
    <recommendedName>
        <fullName evidence="4">C-type lysozyme inhibitor domain-containing protein</fullName>
    </recommendedName>
</protein>
<evidence type="ECO:0000256" key="1">
    <source>
        <dbReference type="SAM" id="MobiDB-lite"/>
    </source>
</evidence>
<feature type="compositionally biased region" description="Low complexity" evidence="1">
    <location>
        <begin position="40"/>
        <end position="49"/>
    </location>
</feature>
<dbReference type="RefSeq" id="WP_066700721.1">
    <property type="nucleotide sequence ID" value="NZ_AP018664.1"/>
</dbReference>
<organism evidence="2 3">
    <name type="scientific">Sphingobium amiense</name>
    <dbReference type="NCBI Taxonomy" id="135719"/>
    <lineage>
        <taxon>Bacteria</taxon>
        <taxon>Pseudomonadati</taxon>
        <taxon>Pseudomonadota</taxon>
        <taxon>Alphaproteobacteria</taxon>
        <taxon>Sphingomonadales</taxon>
        <taxon>Sphingomonadaceae</taxon>
        <taxon>Sphingobium</taxon>
    </lineage>
</organism>
<dbReference type="Proteomes" id="UP000279959">
    <property type="component" value="Chromosome"/>
</dbReference>
<gene>
    <name evidence="2" type="ORF">SAMIE_1029270</name>
</gene>
<proteinExistence type="predicted"/>
<evidence type="ECO:0000313" key="2">
    <source>
        <dbReference type="EMBL" id="BBD99426.1"/>
    </source>
</evidence>
<name>A0A494W7W2_9SPHN</name>
<dbReference type="AlphaFoldDB" id="A0A494W7W2"/>
<dbReference type="EMBL" id="AP018664">
    <property type="protein sequence ID" value="BBD99426.1"/>
    <property type="molecule type" value="Genomic_DNA"/>
</dbReference>
<reference evidence="2 3" key="1">
    <citation type="submission" date="2018-05" db="EMBL/GenBank/DDBJ databases">
        <title>Complete Genome Sequence of the Nonylphenol-Degrading Bacterium Sphingobium amiense DSM 16289T.</title>
        <authorList>
            <person name="Ootsuka M."/>
            <person name="Nishizawa T."/>
            <person name="Ohta H."/>
        </authorList>
    </citation>
    <scope>NUCLEOTIDE SEQUENCE [LARGE SCALE GENOMIC DNA]</scope>
    <source>
        <strain evidence="2 3">DSM 16289</strain>
    </source>
</reference>
<feature type="region of interest" description="Disordered" evidence="1">
    <location>
        <begin position="40"/>
        <end position="79"/>
    </location>
</feature>
<evidence type="ECO:0008006" key="4">
    <source>
        <dbReference type="Google" id="ProtNLM"/>
    </source>
</evidence>
<sequence length="170" mass="17725">MRRAAFVALCLSACGGESPLPTTNATAPGAGKAIKAPIAAAPSPAVATQPPRPTPPPLARSPVSRETPESQRPTPNYRAIGTEPFWAVTVRGDTLILERPGQPARRYRVALDDDGRALRYVGDGMTMTVTEGPCSDGMSDSIWSDRAQIAFADGALKGCGGERVDPDAAP</sequence>
<keyword evidence="3" id="KW-1185">Reference proteome</keyword>
<dbReference type="KEGG" id="sami:SAMIE_1029270"/>